<dbReference type="Proteomes" id="UP000324222">
    <property type="component" value="Unassembled WGS sequence"/>
</dbReference>
<keyword evidence="3" id="KW-1185">Reference proteome</keyword>
<accession>A0A5B7EGE4</accession>
<name>A0A5B7EGE4_PORTR</name>
<dbReference type="EMBL" id="VSRR010002633">
    <property type="protein sequence ID" value="MPC32478.1"/>
    <property type="molecule type" value="Genomic_DNA"/>
</dbReference>
<feature type="compositionally biased region" description="Basic and acidic residues" evidence="1">
    <location>
        <begin position="76"/>
        <end position="85"/>
    </location>
</feature>
<organism evidence="2 3">
    <name type="scientific">Portunus trituberculatus</name>
    <name type="common">Swimming crab</name>
    <name type="synonym">Neptunus trituberculatus</name>
    <dbReference type="NCBI Taxonomy" id="210409"/>
    <lineage>
        <taxon>Eukaryota</taxon>
        <taxon>Metazoa</taxon>
        <taxon>Ecdysozoa</taxon>
        <taxon>Arthropoda</taxon>
        <taxon>Crustacea</taxon>
        <taxon>Multicrustacea</taxon>
        <taxon>Malacostraca</taxon>
        <taxon>Eumalacostraca</taxon>
        <taxon>Eucarida</taxon>
        <taxon>Decapoda</taxon>
        <taxon>Pleocyemata</taxon>
        <taxon>Brachyura</taxon>
        <taxon>Eubrachyura</taxon>
        <taxon>Portunoidea</taxon>
        <taxon>Portunidae</taxon>
        <taxon>Portuninae</taxon>
        <taxon>Portunus</taxon>
    </lineage>
</organism>
<reference evidence="2 3" key="1">
    <citation type="submission" date="2019-05" db="EMBL/GenBank/DDBJ databases">
        <title>Another draft genome of Portunus trituberculatus and its Hox gene families provides insights of decapod evolution.</title>
        <authorList>
            <person name="Jeong J.-H."/>
            <person name="Song I."/>
            <person name="Kim S."/>
            <person name="Choi T."/>
            <person name="Kim D."/>
            <person name="Ryu S."/>
            <person name="Kim W."/>
        </authorList>
    </citation>
    <scope>NUCLEOTIDE SEQUENCE [LARGE SCALE GENOMIC DNA]</scope>
    <source>
        <tissue evidence="2">Muscle</tissue>
    </source>
</reference>
<protein>
    <submittedName>
        <fullName evidence="2">Uncharacterized protein</fullName>
    </submittedName>
</protein>
<proteinExistence type="predicted"/>
<feature type="region of interest" description="Disordered" evidence="1">
    <location>
        <begin position="68"/>
        <end position="92"/>
    </location>
</feature>
<evidence type="ECO:0000313" key="3">
    <source>
        <dbReference type="Proteomes" id="UP000324222"/>
    </source>
</evidence>
<gene>
    <name evidence="2" type="ORF">E2C01_025789</name>
</gene>
<sequence length="122" mass="13277">MFTLAKPEGFAGLSHLTLQARTHATPCTFLVISWSAGSITLTGKGVERGSERTDRSRCSAKEHPVLLLDTEPAPHNQEKGKDQHGPGDPVADVTMTVNEDLTLAWSWSVDHVEEQSWPVEGS</sequence>
<comment type="caution">
    <text evidence="2">The sequence shown here is derived from an EMBL/GenBank/DDBJ whole genome shotgun (WGS) entry which is preliminary data.</text>
</comment>
<evidence type="ECO:0000313" key="2">
    <source>
        <dbReference type="EMBL" id="MPC32478.1"/>
    </source>
</evidence>
<evidence type="ECO:0000256" key="1">
    <source>
        <dbReference type="SAM" id="MobiDB-lite"/>
    </source>
</evidence>
<dbReference type="AlphaFoldDB" id="A0A5B7EGE4"/>